<proteinExistence type="predicted"/>
<dbReference type="HOGENOM" id="CLU_008762_1_1_1"/>
<dbReference type="EnsemblPlants" id="LPERR05G08740.1">
    <property type="protein sequence ID" value="LPERR05G08740.1"/>
    <property type="gene ID" value="LPERR05G08740"/>
</dbReference>
<feature type="domain" description="DUF4220" evidence="2">
    <location>
        <begin position="47"/>
        <end position="355"/>
    </location>
</feature>
<reference evidence="3" key="3">
    <citation type="submission" date="2015-04" db="UniProtKB">
        <authorList>
            <consortium name="EnsemblPlants"/>
        </authorList>
    </citation>
    <scope>IDENTIFICATION</scope>
</reference>
<name>A0A0D9WEX5_9ORYZ</name>
<keyword evidence="1" id="KW-0472">Membrane</keyword>
<reference evidence="3 4" key="1">
    <citation type="submission" date="2012-08" db="EMBL/GenBank/DDBJ databases">
        <title>Oryza genome evolution.</title>
        <authorList>
            <person name="Wing R.A."/>
        </authorList>
    </citation>
    <scope>NUCLEOTIDE SEQUENCE</scope>
</reference>
<accession>A0A0D9WEX5</accession>
<dbReference type="Proteomes" id="UP000032180">
    <property type="component" value="Chromosome 5"/>
</dbReference>
<organism evidence="3 4">
    <name type="scientific">Leersia perrieri</name>
    <dbReference type="NCBI Taxonomy" id="77586"/>
    <lineage>
        <taxon>Eukaryota</taxon>
        <taxon>Viridiplantae</taxon>
        <taxon>Streptophyta</taxon>
        <taxon>Embryophyta</taxon>
        <taxon>Tracheophyta</taxon>
        <taxon>Spermatophyta</taxon>
        <taxon>Magnoliopsida</taxon>
        <taxon>Liliopsida</taxon>
        <taxon>Poales</taxon>
        <taxon>Poaceae</taxon>
        <taxon>BOP clade</taxon>
        <taxon>Oryzoideae</taxon>
        <taxon>Oryzeae</taxon>
        <taxon>Oryzinae</taxon>
        <taxon>Leersia</taxon>
    </lineage>
</organism>
<protein>
    <recommendedName>
        <fullName evidence="2">DUF4220 domain-containing protein</fullName>
    </recommendedName>
</protein>
<evidence type="ECO:0000313" key="4">
    <source>
        <dbReference type="Proteomes" id="UP000032180"/>
    </source>
</evidence>
<evidence type="ECO:0000259" key="2">
    <source>
        <dbReference type="Pfam" id="PF13968"/>
    </source>
</evidence>
<dbReference type="eggNOG" id="ENOG502QSWW">
    <property type="taxonomic scope" value="Eukaryota"/>
</dbReference>
<feature type="transmembrane region" description="Helical" evidence="1">
    <location>
        <begin position="239"/>
        <end position="259"/>
    </location>
</feature>
<sequence length="649" mass="73330">MATVWVVNVIFVVGTCTIKYSPYATAEPPPPDPDLEGSGRRGRPATCAVVVVIFIASSKLPGWLLWSVNSARIIQGFVSSENANDSHRESIRLLTDYMRHEHRMDSLSGQRSELGTEPRSMKGYRYMVLGEVKKLKKREAEQAIDEVEAAQAIKRLLMALKEKDKKLITLERIWNHQAHNHNGCLCGLPPGRLVLDVVTCVDQKGDAVRAFRVSEAEVAFLNDFFNSRYAIIFARGFPWLRLVLSTLLLGGISIMAVAIHEFSKIAKIKERGSVQRGVYFTWAILSLLGAKEIWEMTTYAFSDWTKVLLLCKYVEQPWWLRGRVGIVALPFVRMFLCRRPLFKRWHGKVGQFNMLFSRTYTRIPQYSFSILLSQQVKNALVGSIKKFLGESPPSLDNYLDQALAAKTGINEQVIKDAVRDLQLRDDVHRLLVWHIATCYCELQLAKTREVRVSVYSKGQSFSRRNPSNVHKMPWWRHYLVARTLSQYCCYLLKLASPLVPGNSLMAKAVFDEVYREKNRLLDIKHETFARCTSSVQILDRLIGYRSGNIVLGANEQGNTILKKGAVLGSTLAEATGDNSEALWEFLSEFWSGFVVYMAASTRASQHKMHLTTGGELMTNLWALLSHAGTLGTTLHGEQVITTVLPQPQT</sequence>
<dbReference type="InterPro" id="IPR025315">
    <property type="entry name" value="DUF4220"/>
</dbReference>
<evidence type="ECO:0000313" key="3">
    <source>
        <dbReference type="EnsemblPlants" id="LPERR05G08740.1"/>
    </source>
</evidence>
<keyword evidence="1" id="KW-0812">Transmembrane</keyword>
<keyword evidence="4" id="KW-1185">Reference proteome</keyword>
<keyword evidence="1" id="KW-1133">Transmembrane helix</keyword>
<dbReference type="AlphaFoldDB" id="A0A0D9WEX5"/>
<dbReference type="STRING" id="77586.A0A0D9WEX5"/>
<dbReference type="Pfam" id="PF04578">
    <property type="entry name" value="DUF594"/>
    <property type="match status" value="1"/>
</dbReference>
<dbReference type="InterPro" id="IPR007658">
    <property type="entry name" value="DUF594"/>
</dbReference>
<dbReference type="Pfam" id="PF13968">
    <property type="entry name" value="DUF4220"/>
    <property type="match status" value="1"/>
</dbReference>
<dbReference type="PANTHER" id="PTHR31325">
    <property type="entry name" value="OS01G0798800 PROTEIN-RELATED"/>
    <property type="match status" value="1"/>
</dbReference>
<reference evidence="4" key="2">
    <citation type="submission" date="2013-12" db="EMBL/GenBank/DDBJ databases">
        <authorList>
            <person name="Yu Y."/>
            <person name="Lee S."/>
            <person name="de Baynast K."/>
            <person name="Wissotski M."/>
            <person name="Liu L."/>
            <person name="Talag J."/>
            <person name="Goicoechea J."/>
            <person name="Angelova A."/>
            <person name="Jetty R."/>
            <person name="Kudrna D."/>
            <person name="Golser W."/>
            <person name="Rivera L."/>
            <person name="Zhang J."/>
            <person name="Wing R."/>
        </authorList>
    </citation>
    <scope>NUCLEOTIDE SEQUENCE</scope>
</reference>
<dbReference type="Gramene" id="LPERR05G08740.1">
    <property type="protein sequence ID" value="LPERR05G08740.1"/>
    <property type="gene ID" value="LPERR05G08740"/>
</dbReference>
<evidence type="ECO:0000256" key="1">
    <source>
        <dbReference type="SAM" id="Phobius"/>
    </source>
</evidence>